<dbReference type="Proteomes" id="UP000219050">
    <property type="component" value="Chromosome"/>
</dbReference>
<dbReference type="KEGG" id="cmag:CBW24_03655"/>
<protein>
    <submittedName>
        <fullName evidence="1">Uncharacterized protein</fullName>
    </submittedName>
</protein>
<dbReference type="AlphaFoldDB" id="A0A291LXF5"/>
<proteinExistence type="predicted"/>
<dbReference type="EMBL" id="CP021404">
    <property type="protein sequence ID" value="ATI41188.1"/>
    <property type="molecule type" value="Genomic_DNA"/>
</dbReference>
<reference evidence="1 2" key="1">
    <citation type="submission" date="2017-05" db="EMBL/GenBank/DDBJ databases">
        <title>Comparative genomic and metabolic analysis of manganese-oxidizing mechanisms in Celeribater manganoxidans DY25T: its adaption to the environment of polymetallic nodule.</title>
        <authorList>
            <person name="Wang X."/>
        </authorList>
    </citation>
    <scope>NUCLEOTIDE SEQUENCE [LARGE SCALE GENOMIC DNA]</scope>
    <source>
        <strain evidence="1 2">DY25</strain>
    </source>
</reference>
<sequence length="218" mass="23753">MTKDRAAFPYMKLALGGAVAGALLIGFVLPAEYGVDPTGLGRVTGLTALAQEAPASGATAALAFNVEDYDPQAERIERSIQGLIHLEDAPFKSEVIELQIEDFGEIEHKFILPADTSFVYAWEVVDPKGDGVYFEFHGHPSSADAASYPEGFEMAYSKGEGVAQNGSFTAPFPGYHGWYFMNLEEGPITLRLTIAGYWSEHKEMYRAVNGEVLNSVEF</sequence>
<organism evidence="1 2">
    <name type="scientific">Pacificitalea manganoxidans</name>
    <dbReference type="NCBI Taxonomy" id="1411902"/>
    <lineage>
        <taxon>Bacteria</taxon>
        <taxon>Pseudomonadati</taxon>
        <taxon>Pseudomonadota</taxon>
        <taxon>Alphaproteobacteria</taxon>
        <taxon>Rhodobacterales</taxon>
        <taxon>Paracoccaceae</taxon>
        <taxon>Pacificitalea</taxon>
    </lineage>
</organism>
<gene>
    <name evidence="1" type="ORF">CBW24_03655</name>
</gene>
<evidence type="ECO:0000313" key="2">
    <source>
        <dbReference type="Proteomes" id="UP000219050"/>
    </source>
</evidence>
<dbReference type="RefSeq" id="WP_097372716.1">
    <property type="nucleotide sequence ID" value="NZ_CP021404.1"/>
</dbReference>
<name>A0A291LXF5_9RHOB</name>
<accession>A0A291LXF5</accession>
<keyword evidence="2" id="KW-1185">Reference proteome</keyword>
<dbReference type="OrthoDB" id="952847at2"/>
<evidence type="ECO:0000313" key="1">
    <source>
        <dbReference type="EMBL" id="ATI41188.1"/>
    </source>
</evidence>